<evidence type="ECO:0000313" key="2">
    <source>
        <dbReference type="Proteomes" id="UP000269396"/>
    </source>
</evidence>
<sequence>MKSKLNSGSAGVDFIQSTMIFMSTAMKNTVNKHLPKEPKDKIASFAADVCSNLRLPFRSQTTNNLNNCSKTTSTTTTTTTTTTITIAKSSTMKDKKESLNEYSMENQ</sequence>
<evidence type="ECO:0000313" key="1">
    <source>
        <dbReference type="EMBL" id="VDO85070.1"/>
    </source>
</evidence>
<protein>
    <submittedName>
        <fullName evidence="1">Uncharacterized protein</fullName>
    </submittedName>
</protein>
<keyword evidence="2" id="KW-1185">Reference proteome</keyword>
<organism evidence="1 2">
    <name type="scientific">Schistosoma mattheei</name>
    <dbReference type="NCBI Taxonomy" id="31246"/>
    <lineage>
        <taxon>Eukaryota</taxon>
        <taxon>Metazoa</taxon>
        <taxon>Spiralia</taxon>
        <taxon>Lophotrochozoa</taxon>
        <taxon>Platyhelminthes</taxon>
        <taxon>Trematoda</taxon>
        <taxon>Digenea</taxon>
        <taxon>Strigeidida</taxon>
        <taxon>Schistosomatoidea</taxon>
        <taxon>Schistosomatidae</taxon>
        <taxon>Schistosoma</taxon>
    </lineage>
</organism>
<proteinExistence type="predicted"/>
<reference evidence="1 2" key="1">
    <citation type="submission" date="2018-11" db="EMBL/GenBank/DDBJ databases">
        <authorList>
            <consortium name="Pathogen Informatics"/>
        </authorList>
    </citation>
    <scope>NUCLEOTIDE SEQUENCE [LARGE SCALE GENOMIC DNA]</scope>
    <source>
        <strain>Denwood</strain>
        <strain evidence="2">Zambia</strain>
    </source>
</reference>
<dbReference type="AlphaFoldDB" id="A0A3P7YAY5"/>
<gene>
    <name evidence="1" type="ORF">SMTD_LOCUS2201</name>
</gene>
<accession>A0A3P7YAY5</accession>
<dbReference type="EMBL" id="UZAL01002874">
    <property type="protein sequence ID" value="VDO85070.1"/>
    <property type="molecule type" value="Genomic_DNA"/>
</dbReference>
<dbReference type="Proteomes" id="UP000269396">
    <property type="component" value="Unassembled WGS sequence"/>
</dbReference>
<name>A0A3P7YAY5_9TREM</name>